<sequence length="65" mass="6946">MCDDISALVIDNGSAGFDGGDAPSAMFPSIIGTSRLHSIDQKDSYIGGEAQSKRDILTLKYPIER</sequence>
<dbReference type="EMBL" id="NCKV01019302">
    <property type="protein sequence ID" value="RWS20209.1"/>
    <property type="molecule type" value="Genomic_DNA"/>
</dbReference>
<dbReference type="SUPFAM" id="SSF53067">
    <property type="entry name" value="Actin-like ATPase domain"/>
    <property type="match status" value="1"/>
</dbReference>
<dbReference type="AlphaFoldDB" id="A0A443RYR4"/>
<protein>
    <submittedName>
        <fullName evidence="1">Actin-like protein</fullName>
    </submittedName>
</protein>
<comment type="caution">
    <text evidence="1">The sequence shown here is derived from an EMBL/GenBank/DDBJ whole genome shotgun (WGS) entry which is preliminary data.</text>
</comment>
<dbReference type="VEuPathDB" id="VectorBase:LDEU011831"/>
<reference evidence="1 2" key="1">
    <citation type="journal article" date="2018" name="Gigascience">
        <title>Genomes of trombidid mites reveal novel predicted allergens and laterally-transferred genes associated with secondary metabolism.</title>
        <authorList>
            <person name="Dong X."/>
            <person name="Chaisiri K."/>
            <person name="Xia D."/>
            <person name="Armstrong S.D."/>
            <person name="Fang Y."/>
            <person name="Donnelly M.J."/>
            <person name="Kadowaki T."/>
            <person name="McGarry J.W."/>
            <person name="Darby A.C."/>
            <person name="Makepeace B.L."/>
        </authorList>
    </citation>
    <scope>NUCLEOTIDE SEQUENCE [LARGE SCALE GENOMIC DNA]</scope>
    <source>
        <strain evidence="1">UoL-UT</strain>
    </source>
</reference>
<organism evidence="1 2">
    <name type="scientific">Leptotrombidium deliense</name>
    <dbReference type="NCBI Taxonomy" id="299467"/>
    <lineage>
        <taxon>Eukaryota</taxon>
        <taxon>Metazoa</taxon>
        <taxon>Ecdysozoa</taxon>
        <taxon>Arthropoda</taxon>
        <taxon>Chelicerata</taxon>
        <taxon>Arachnida</taxon>
        <taxon>Acari</taxon>
        <taxon>Acariformes</taxon>
        <taxon>Trombidiformes</taxon>
        <taxon>Prostigmata</taxon>
        <taxon>Anystina</taxon>
        <taxon>Parasitengona</taxon>
        <taxon>Trombiculoidea</taxon>
        <taxon>Trombiculidae</taxon>
        <taxon>Leptotrombidium</taxon>
    </lineage>
</organism>
<dbReference type="InterPro" id="IPR004000">
    <property type="entry name" value="Actin"/>
</dbReference>
<evidence type="ECO:0000313" key="2">
    <source>
        <dbReference type="Proteomes" id="UP000288716"/>
    </source>
</evidence>
<dbReference type="InterPro" id="IPR043129">
    <property type="entry name" value="ATPase_NBD"/>
</dbReference>
<dbReference type="OrthoDB" id="5132116at2759"/>
<proteinExistence type="predicted"/>
<accession>A0A443RYR4</accession>
<gene>
    <name evidence="1" type="ORF">B4U80_04529</name>
</gene>
<feature type="non-terminal residue" evidence="1">
    <location>
        <position position="65"/>
    </location>
</feature>
<evidence type="ECO:0000313" key="1">
    <source>
        <dbReference type="EMBL" id="RWS20209.1"/>
    </source>
</evidence>
<dbReference type="Proteomes" id="UP000288716">
    <property type="component" value="Unassembled WGS sequence"/>
</dbReference>
<keyword evidence="2" id="KW-1185">Reference proteome</keyword>
<dbReference type="PRINTS" id="PR00190">
    <property type="entry name" value="ACTIN"/>
</dbReference>
<dbReference type="STRING" id="299467.A0A443RYR4"/>
<name>A0A443RYR4_9ACAR</name>
<dbReference type="Pfam" id="PF00022">
    <property type="entry name" value="Actin"/>
    <property type="match status" value="1"/>
</dbReference>
<dbReference type="Gene3D" id="3.30.420.40">
    <property type="match status" value="1"/>
</dbReference>